<proteinExistence type="predicted"/>
<comment type="caution">
    <text evidence="1">The sequence shown here is derived from an EMBL/GenBank/DDBJ whole genome shotgun (WGS) entry which is preliminary data.</text>
</comment>
<name>A0AAW9GG28_BACTU</name>
<accession>A0AAW9GG28</accession>
<reference evidence="1" key="1">
    <citation type="submission" date="2023-11" db="EMBL/GenBank/DDBJ databases">
        <title>Genome Sequence of Bacillus thuringiensis stain BLB 30AF.</title>
        <authorList>
            <person name="Farhat A."/>
        </authorList>
    </citation>
    <scope>NUCLEOTIDE SEQUENCE</scope>
    <source>
        <strain evidence="1">BLB30AF</strain>
    </source>
</reference>
<gene>
    <name evidence="1" type="ORF">SOH20_05905</name>
</gene>
<protein>
    <submittedName>
        <fullName evidence="1">Uncharacterized protein</fullName>
    </submittedName>
</protein>
<dbReference type="RefSeq" id="WP_320480856.1">
    <property type="nucleotide sequence ID" value="NZ_JAXCMD010000001.1"/>
</dbReference>
<dbReference type="Proteomes" id="UP001274571">
    <property type="component" value="Unassembled WGS sequence"/>
</dbReference>
<dbReference type="EMBL" id="JAXCMD010000001">
    <property type="protein sequence ID" value="MDY0850456.1"/>
    <property type="molecule type" value="Genomic_DNA"/>
</dbReference>
<sequence>MEETIKNQLLQKQVEKAVSSLKLISAQEADTCRKIDIDYVITILTNKPYGSMPF</sequence>
<dbReference type="AlphaFoldDB" id="A0AAW9GG28"/>
<organism evidence="1 2">
    <name type="scientific">Bacillus thuringiensis</name>
    <dbReference type="NCBI Taxonomy" id="1428"/>
    <lineage>
        <taxon>Bacteria</taxon>
        <taxon>Bacillati</taxon>
        <taxon>Bacillota</taxon>
        <taxon>Bacilli</taxon>
        <taxon>Bacillales</taxon>
        <taxon>Bacillaceae</taxon>
        <taxon>Bacillus</taxon>
        <taxon>Bacillus cereus group</taxon>
    </lineage>
</organism>
<evidence type="ECO:0000313" key="2">
    <source>
        <dbReference type="Proteomes" id="UP001274571"/>
    </source>
</evidence>
<evidence type="ECO:0000313" key="1">
    <source>
        <dbReference type="EMBL" id="MDY0850456.1"/>
    </source>
</evidence>